<dbReference type="RefSeq" id="WP_223405285.1">
    <property type="nucleotide sequence ID" value="NZ_JAGSHT010000010.1"/>
</dbReference>
<name>A0ABS7S7U5_9MICO</name>
<comment type="caution">
    <text evidence="1">The sequence shown here is derived from an EMBL/GenBank/DDBJ whole genome shotgun (WGS) entry which is preliminary data.</text>
</comment>
<evidence type="ECO:0008006" key="3">
    <source>
        <dbReference type="Google" id="ProtNLM"/>
    </source>
</evidence>
<sequence>MTSTPRLNPRLRAVARGVGAATTGLLVLGLTGAVVGAATLAPPPGATTVAPPEISVGAAPLSMVCAGPPRLATDDGSDIDYDDEFGSGSADLMAVAEAVVLGRDDGEAPAATWSPVGGDPAEVPGTGDIRYLSQSDPTGPSFLRAEPDGEATAFAAGASAARLDGGDLRGLAAAECQAPSSNIWLVGGATELGSSARLTLTNPGDTAVTASVDIWGAAGQVSAGNPVLVGPGATESILLESLSLEPRIAVRVSADGGRLTAEIQDSALNGVVPAGTDLVTATADPALDLTIGPVPLSETDASAPAPSVVRLANPNTEPTTATVSLLGADGEEILAGTEGMILEPGAVTDVSLAGVPAGSWTVRVSADQPVTGAVMLTRLGEAGELDPDEPVLDRAWMPGRAAVDHGLLAIPGLGSVVDDAGVAITNPLEEDQTVTLRPVDAAGQVGEPVEIDLAAGTTVSVTDRLDLSNMVAVEVSGTAVLASVALSAEAADGQLLSMLPLTPDADEDQSVAVRLGP</sequence>
<dbReference type="InterPro" id="IPR043777">
    <property type="entry name" value="DUF5719"/>
</dbReference>
<reference evidence="1 2" key="1">
    <citation type="submission" date="2021-04" db="EMBL/GenBank/DDBJ databases">
        <title>Ruania sp. nov., isolated from sandy soil of mangrove forest.</title>
        <authorList>
            <person name="Ge X."/>
            <person name="Huang R."/>
            <person name="Liu W."/>
        </authorList>
    </citation>
    <scope>NUCLEOTIDE SEQUENCE [LARGE SCALE GENOMIC DNA]</scope>
    <source>
        <strain evidence="1 2">N2-46</strain>
    </source>
</reference>
<dbReference type="EMBL" id="JAGSHT010000010">
    <property type="protein sequence ID" value="MBZ2196429.1"/>
    <property type="molecule type" value="Genomic_DNA"/>
</dbReference>
<proteinExistence type="predicted"/>
<evidence type="ECO:0000313" key="2">
    <source>
        <dbReference type="Proteomes" id="UP000826651"/>
    </source>
</evidence>
<dbReference type="Pfam" id="PF18986">
    <property type="entry name" value="DUF5719"/>
    <property type="match status" value="1"/>
</dbReference>
<organism evidence="1 2">
    <name type="scientific">Occultella gossypii</name>
    <dbReference type="NCBI Taxonomy" id="2800820"/>
    <lineage>
        <taxon>Bacteria</taxon>
        <taxon>Bacillati</taxon>
        <taxon>Actinomycetota</taxon>
        <taxon>Actinomycetes</taxon>
        <taxon>Micrococcales</taxon>
        <taxon>Ruaniaceae</taxon>
        <taxon>Occultella</taxon>
    </lineage>
</organism>
<dbReference type="Proteomes" id="UP000826651">
    <property type="component" value="Unassembled WGS sequence"/>
</dbReference>
<evidence type="ECO:0000313" key="1">
    <source>
        <dbReference type="EMBL" id="MBZ2196429.1"/>
    </source>
</evidence>
<keyword evidence="2" id="KW-1185">Reference proteome</keyword>
<accession>A0ABS7S7U5</accession>
<protein>
    <recommendedName>
        <fullName evidence="3">Secreted protein</fullName>
    </recommendedName>
</protein>
<gene>
    <name evidence="1" type="ORF">KCQ71_09720</name>
</gene>